<evidence type="ECO:0000256" key="1">
    <source>
        <dbReference type="SAM" id="Phobius"/>
    </source>
</evidence>
<dbReference type="AlphaFoldDB" id="A0A8S1PW74"/>
<name>A0A8S1PW74_PARPR</name>
<evidence type="ECO:0000313" key="3">
    <source>
        <dbReference type="Proteomes" id="UP000688137"/>
    </source>
</evidence>
<dbReference type="Proteomes" id="UP000688137">
    <property type="component" value="Unassembled WGS sequence"/>
</dbReference>
<comment type="caution">
    <text evidence="2">The sequence shown here is derived from an EMBL/GenBank/DDBJ whole genome shotgun (WGS) entry which is preliminary data.</text>
</comment>
<protein>
    <submittedName>
        <fullName evidence="2">Uncharacterized protein</fullName>
    </submittedName>
</protein>
<reference evidence="2" key="1">
    <citation type="submission" date="2021-01" db="EMBL/GenBank/DDBJ databases">
        <authorList>
            <consortium name="Genoscope - CEA"/>
            <person name="William W."/>
        </authorList>
    </citation>
    <scope>NUCLEOTIDE SEQUENCE</scope>
</reference>
<keyword evidence="1" id="KW-0472">Membrane</keyword>
<keyword evidence="3" id="KW-1185">Reference proteome</keyword>
<accession>A0A8S1PW74</accession>
<proteinExistence type="predicted"/>
<dbReference type="EMBL" id="CAJJDM010000137">
    <property type="protein sequence ID" value="CAD8107527.1"/>
    <property type="molecule type" value="Genomic_DNA"/>
</dbReference>
<organism evidence="2 3">
    <name type="scientific">Paramecium primaurelia</name>
    <dbReference type="NCBI Taxonomy" id="5886"/>
    <lineage>
        <taxon>Eukaryota</taxon>
        <taxon>Sar</taxon>
        <taxon>Alveolata</taxon>
        <taxon>Ciliophora</taxon>
        <taxon>Intramacronucleata</taxon>
        <taxon>Oligohymenophorea</taxon>
        <taxon>Peniculida</taxon>
        <taxon>Parameciidae</taxon>
        <taxon>Paramecium</taxon>
    </lineage>
</organism>
<keyword evidence="1" id="KW-0812">Transmembrane</keyword>
<keyword evidence="1" id="KW-1133">Transmembrane helix</keyword>
<feature type="transmembrane region" description="Helical" evidence="1">
    <location>
        <begin position="31"/>
        <end position="54"/>
    </location>
</feature>
<sequence length="85" mass="9927">MITSVCITGQQTEKQGSTQAKIPDTLLLETILILHMMIVVIKVFLLEEFLYVTLKQIKQINKTSGQLYYCLRFEYNQRELTDVQK</sequence>
<gene>
    <name evidence="2" type="ORF">PPRIM_AZ9-3.1.T1340029</name>
</gene>
<evidence type="ECO:0000313" key="2">
    <source>
        <dbReference type="EMBL" id="CAD8107527.1"/>
    </source>
</evidence>